<keyword evidence="7" id="KW-1133">Transmembrane helix</keyword>
<evidence type="ECO:0000256" key="5">
    <source>
        <dbReference type="ARBA" id="ARBA00023002"/>
    </source>
</evidence>
<evidence type="ECO:0000313" key="9">
    <source>
        <dbReference type="EMBL" id="BCS21508.1"/>
    </source>
</evidence>
<reference evidence="9" key="2">
    <citation type="submission" date="2021-02" db="EMBL/GenBank/DDBJ databases">
        <title>Aspergillus puulaauensis MK2 genome sequence.</title>
        <authorList>
            <person name="Futagami T."/>
            <person name="Mori K."/>
            <person name="Kadooka C."/>
            <person name="Tanaka T."/>
        </authorList>
    </citation>
    <scope>NUCLEOTIDE SEQUENCE</scope>
    <source>
        <strain evidence="9">MK2</strain>
    </source>
</reference>
<keyword evidence="5" id="KW-0560">Oxidoreductase</keyword>
<dbReference type="InterPro" id="IPR045170">
    <property type="entry name" value="MTOX"/>
</dbReference>
<protein>
    <recommendedName>
        <fullName evidence="8">FAD dependent oxidoreductase domain-containing protein</fullName>
    </recommendedName>
</protein>
<accession>A0A7R7XI17</accession>
<evidence type="ECO:0000256" key="6">
    <source>
        <dbReference type="SAM" id="MobiDB-lite"/>
    </source>
</evidence>
<evidence type="ECO:0000256" key="3">
    <source>
        <dbReference type="ARBA" id="ARBA00022630"/>
    </source>
</evidence>
<evidence type="ECO:0000259" key="8">
    <source>
        <dbReference type="Pfam" id="PF01266"/>
    </source>
</evidence>
<dbReference type="InterPro" id="IPR006076">
    <property type="entry name" value="FAD-dep_OxRdtase"/>
</dbReference>
<keyword evidence="4" id="KW-0274">FAD</keyword>
<dbReference type="Pfam" id="PF01266">
    <property type="entry name" value="DAO"/>
    <property type="match status" value="1"/>
</dbReference>
<organism evidence="9 10">
    <name type="scientific">Aspergillus puulaauensis</name>
    <dbReference type="NCBI Taxonomy" id="1220207"/>
    <lineage>
        <taxon>Eukaryota</taxon>
        <taxon>Fungi</taxon>
        <taxon>Dikarya</taxon>
        <taxon>Ascomycota</taxon>
        <taxon>Pezizomycotina</taxon>
        <taxon>Eurotiomycetes</taxon>
        <taxon>Eurotiomycetidae</taxon>
        <taxon>Eurotiales</taxon>
        <taxon>Aspergillaceae</taxon>
        <taxon>Aspergillus</taxon>
    </lineage>
</organism>
<keyword evidence="7" id="KW-0472">Membrane</keyword>
<evidence type="ECO:0000256" key="7">
    <source>
        <dbReference type="SAM" id="Phobius"/>
    </source>
</evidence>
<feature type="domain" description="FAD dependent oxidoreductase" evidence="8">
    <location>
        <begin position="11"/>
        <end position="427"/>
    </location>
</feature>
<dbReference type="AlphaFoldDB" id="A0A7R7XI17"/>
<evidence type="ECO:0000256" key="2">
    <source>
        <dbReference type="ARBA" id="ARBA00010989"/>
    </source>
</evidence>
<feature type="transmembrane region" description="Helical" evidence="7">
    <location>
        <begin position="12"/>
        <end position="32"/>
    </location>
</feature>
<keyword evidence="10" id="KW-1185">Reference proteome</keyword>
<dbReference type="RefSeq" id="XP_041553702.1">
    <property type="nucleotide sequence ID" value="XM_041700748.1"/>
</dbReference>
<dbReference type="SUPFAM" id="SSF51905">
    <property type="entry name" value="FAD/NAD(P)-binding domain"/>
    <property type="match status" value="1"/>
</dbReference>
<evidence type="ECO:0000313" key="10">
    <source>
        <dbReference type="Proteomes" id="UP000654913"/>
    </source>
</evidence>
<proteinExistence type="inferred from homology"/>
<dbReference type="GeneID" id="64971513"/>
<keyword evidence="3" id="KW-0285">Flavoprotein</keyword>
<name>A0A7R7XI17_9EURO</name>
<sequence>MSQTLNHSTPIIIVGAGVFGLSTAWWIARAGYRNIRVLDRWQVPSPSSAGYDRNKIIRTEYVDGHFSVLSQEAIQFWREPLWRDVFHPTGWLYGTDGSLDEDRAKTFDTAVANTRSLGDPSHIVDLPDWQHMFDLYPSMGYAHHRRQRQHGRYPTAKDNESTPAGEKANDPPATFRGIYNRNAGWVESTHAMTILKRECTRLGVEFIAGESGTVTGFVRDPNNPRTVTGVHTANKTIWHAGKVIVSVGAYSETLLDFKNQLHAVGYPVTHIRMTEEQYQRYKDLPVVAITRRGYFFPPNEDRIFKICTMDITMVNRERWSEPQPVGEGEGEGDLGRVRSLPRDQAYHPTDTQPRISRLKTLEFARYILPEFGDAEVESSKLCWDVETHDDHWIIDYHDSAPDSLFIATGGSGYSFKNLTNVGKYVVQALEGTLDDRWKEYWRWRPDRVGLFPEREHRNARVKYDLRDCEGWRHTATRL</sequence>
<dbReference type="Gene3D" id="3.30.9.10">
    <property type="entry name" value="D-Amino Acid Oxidase, subunit A, domain 2"/>
    <property type="match status" value="1"/>
</dbReference>
<gene>
    <name evidence="9" type="ORF">APUU_21940A</name>
</gene>
<feature type="region of interest" description="Disordered" evidence="6">
    <location>
        <begin position="144"/>
        <end position="173"/>
    </location>
</feature>
<reference evidence="9" key="1">
    <citation type="submission" date="2021-01" db="EMBL/GenBank/DDBJ databases">
        <authorList>
            <consortium name="Aspergillus puulaauensis MK2 genome sequencing consortium"/>
            <person name="Kazuki M."/>
            <person name="Futagami T."/>
        </authorList>
    </citation>
    <scope>NUCLEOTIDE SEQUENCE</scope>
    <source>
        <strain evidence="9">MK2</strain>
    </source>
</reference>
<comment type="similarity">
    <text evidence="2">Belongs to the MSOX/MTOX family.</text>
</comment>
<keyword evidence="7" id="KW-0812">Transmembrane</keyword>
<evidence type="ECO:0000256" key="4">
    <source>
        <dbReference type="ARBA" id="ARBA00022827"/>
    </source>
</evidence>
<dbReference type="Proteomes" id="UP000654913">
    <property type="component" value="Chromosome 2"/>
</dbReference>
<dbReference type="OrthoDB" id="2219495at2759"/>
<dbReference type="Gene3D" id="3.50.50.60">
    <property type="entry name" value="FAD/NAD(P)-binding domain"/>
    <property type="match status" value="1"/>
</dbReference>
<dbReference type="PANTHER" id="PTHR10961">
    <property type="entry name" value="PEROXISOMAL SARCOSINE OXIDASE"/>
    <property type="match status" value="1"/>
</dbReference>
<dbReference type="KEGG" id="apuu:APUU_21940A"/>
<dbReference type="PANTHER" id="PTHR10961:SF26">
    <property type="entry name" value="L-SACCHAROPINE OXIDASE"/>
    <property type="match status" value="1"/>
</dbReference>
<dbReference type="GO" id="GO:0008115">
    <property type="term" value="F:sarcosine oxidase activity"/>
    <property type="evidence" value="ECO:0007669"/>
    <property type="project" value="TreeGrafter"/>
</dbReference>
<evidence type="ECO:0000256" key="1">
    <source>
        <dbReference type="ARBA" id="ARBA00001974"/>
    </source>
</evidence>
<comment type="cofactor">
    <cofactor evidence="1">
        <name>FAD</name>
        <dbReference type="ChEBI" id="CHEBI:57692"/>
    </cofactor>
</comment>
<dbReference type="EMBL" id="AP024444">
    <property type="protein sequence ID" value="BCS21508.1"/>
    <property type="molecule type" value="Genomic_DNA"/>
</dbReference>
<dbReference type="InterPro" id="IPR036188">
    <property type="entry name" value="FAD/NAD-bd_sf"/>
</dbReference>
<dbReference type="GO" id="GO:0050660">
    <property type="term" value="F:flavin adenine dinucleotide binding"/>
    <property type="evidence" value="ECO:0007669"/>
    <property type="project" value="InterPro"/>
</dbReference>
<dbReference type="GO" id="GO:0051698">
    <property type="term" value="F:saccharopine oxidase activity"/>
    <property type="evidence" value="ECO:0007669"/>
    <property type="project" value="TreeGrafter"/>
</dbReference>